<dbReference type="InterPro" id="IPR002156">
    <property type="entry name" value="RNaseH_domain"/>
</dbReference>
<dbReference type="EMBL" id="LSRX01000083">
    <property type="protein sequence ID" value="OLQ10127.1"/>
    <property type="molecule type" value="Genomic_DNA"/>
</dbReference>
<feature type="region of interest" description="Disordered" evidence="1">
    <location>
        <begin position="852"/>
        <end position="888"/>
    </location>
</feature>
<feature type="compositionally biased region" description="Gly residues" evidence="1">
    <location>
        <begin position="871"/>
        <end position="884"/>
    </location>
</feature>
<dbReference type="Proteomes" id="UP000186817">
    <property type="component" value="Unassembled WGS sequence"/>
</dbReference>
<dbReference type="PROSITE" id="PS00028">
    <property type="entry name" value="ZINC_FINGER_C2H2_1"/>
    <property type="match status" value="1"/>
</dbReference>
<dbReference type="InterPro" id="IPR012337">
    <property type="entry name" value="RNaseH-like_sf"/>
</dbReference>
<evidence type="ECO:0000313" key="3">
    <source>
        <dbReference type="EMBL" id="OLQ10127.1"/>
    </source>
</evidence>
<protein>
    <recommendedName>
        <fullName evidence="2">RNase H type-1 domain-containing protein</fullName>
    </recommendedName>
</protein>
<dbReference type="PROSITE" id="PS50879">
    <property type="entry name" value="RNASE_H_1"/>
    <property type="match status" value="1"/>
</dbReference>
<dbReference type="GO" id="GO:0003676">
    <property type="term" value="F:nucleic acid binding"/>
    <property type="evidence" value="ECO:0007669"/>
    <property type="project" value="InterPro"/>
</dbReference>
<sequence length="2920" mass="315127">MRVLVVLLAPCYRPEPVLLTLTVPCDIAQVMRELQTYRCPNIRHFFPGLVPVPYQPLSTCALFLATTRWPKTSVEVLFDCRQITGLIFAASVSPLATASLLSESAGVGWWRSAAVWVEPFLRPMQASDVAQLQPGSLVVFQAPDGLPPNPGNLSAMLRTAAGWDRVHFVMRWVENDCNVLLCAGHAVFVARPRWYPTAIIICVNTLAIDGRLFAAYTGEYADYDALCWHADLPSVVGYQVYVGGDDQPLPPGVRIHLADGMQAIFVPDDDLPSLGLPLPLLLTRSEPWHTPRELPEPDIRDAYLLVSRDNHVLHIEDFGRPFRFRENIAARAGIGARAFHILPADPPVRNVAIVGVTCRTILAACVCPSGVDRCRGAFFDLRPIQEGIRFVCRDDPTVDLDSLTAAMAEAAPIGWGPQIRYDDWSELSPPSHPGAVFTVEYVPHLSADPGAEEAAHTAASDAIDAGAHSRGQQGGTGQSHAGGHHGSNEAPGSDRGGDTPPGEEAPPDPRTPNPAAPLEGDRVPLHFLLYSPEYKPEGFAPGLVPPLLFSVTVEILSQLRAAEDHRRSPRLLPVHPQPQHHPAAMLALPAWPSETVAVLFDCHIGPRRVFAACVPRFFTRADAMFMARVDLIGDCDVFHRDIPWPIPEGYWIYPDEGDLIAFYPAGASQDHAIGFHQLLQGEARAGPLPFGLWDSETTWVLSDGPHVAVPIPEDQFALNSAQTAAALGLRPGHFLLVPTIPEIVDHSRHGTPSRRALISVQTDGELDVNVRHRVPYVLDLRPIHLYLSSAFAPDGVADVAAICVRIYGGVSDADEGNHARRVVAGDILTVEFHPDFVRDVVNDISPGSYTPAVSAAGSADPVGDAPSASSGLGGPGLSDAGTGGSWHPASSSHEHAWFGYKWLSPSLCTDAIVDGTGTTTPIIQVSRTIDIAPPTRRPWDLVGGAEGLPSSVPDQADAGYSHGNWQFDTAVGEPLCLADCPDVTEGNSCTPVSGLDWEPRRTPARGTAKTGWLFGLVLLGQMQRGWGVPMTSPLGPPGCAGQRPFHHLVPPARDCSLLTACDRPTAGVRAARDRPLPTPCRNRAVGGPRALELSVGPTLLEHAMCLSKGKPFWEAATLLDVLFEHWHSDTRGLDCKKSGNARTLSLCAAIEPPQPDPAPRDVAILAGLHWQPFVFAATPIRDFGNQVGPILVGGLRMDFSYQDLRALLDTACHPAALHHVIRLAPASETSKLFHVGADATGLTSSGIQCFTDGSFTAPRGGRQAKLGWACVFVDPAKHCIGLLTGRRPFWLPDASDPPSAFVAECLALEVALRVCGTALWHVPVIVRSDCFSAIEIAAGRARSSGEGVAGVLRHVGSFSRAASRCPPVLEHVRGHAGCLFNEIADVAAKLAADGHDLGVFAKPEGDDPLWWAHNGRALDWAGLVCQCASNNPCLPALGASSKLCLSDAGLSPIQLIEPFLPFVRTEAGDERRTGSLRLCLATYNVLSLCGRAFQDDRTAGLAFAPARPAILATALHACGVSVAGVQEARTEEGRLITEGFLRICSGATKGQFGVELWFKVRCPIVTCDGDGSPLVTFEPSALTVLHADPRRLFVLFSAADVRLLFVSLHAPHRGAEGPILDSWWTETRQLLEKHASKGLVFLLGDFNASVGSLTSCSVGDHDADAQDVSGDHLHDILQRLSLWLPATFSSVHEGPSGTYVQKRNQAESRIDFVAIPGMLAQSQVWSWIEPSIHAGQPIIDHLAALVSFCARIVTSRGQPTVKRPRINASLLLTPEGRACATRVFANAPQVPWNVGPDAHAALLVGHLQNGLRDVVDSQGTQPRHPYLSQATWALQRQVAGLRRRLCRLKAAVRFQELAAAFASLRLGHGEPLRACWGSAWLRSAEGTQAQVGGVLQVTSKQLRAGCKADRALYLSSLADSVSTGGTVAHEDLRRLLCMRKRKPFAPEVLPQLLDEQGELCGDHASTLARWRRHFSHLEAGIVLEPQSVAALCPPDPFQPTAVPVAEFPTSADLLGAILHTKIGKACGPDGIPAELGQADPVAFHRVLWPLLLKVGLMCREPLGFKSGILTWLYKGKGSKVECDSYRAIMLLSVLAKTLHRAFRPALYNFFHRTALPTQMGGRKNTTVLFGSHISRAYGAWCASQGTSTVILFADVSAAYYSAVRSLTARRDTGPDSVSAPLFDSAVQAQLDEPSALSKGGATDWLQALTYDFNDRTWMTLVGDTTQVQTTRGSRPGSSWADLFFGVTVPGILALRDSTRDASPRPHPRATISWDGWKGFFDPPQPTSPDSSLVDLDDVVWADDLASYLGLDDPAEAASRLGFEASILNDSFHSFGYSLSFGANKTAAVVHLRGPGAKAARRALFSNPAGLAVLSESGPTQRLPLVPEYKHLGVRISANNSLLPEIKMRVAAAWTAFRQGKTKVFRSKRISLARKGAILGSHVLSRLTFGSGAWGRLKQGEMTLFSRTIVSMYRQCLGLAHNADQHVSTATICALLGQADPATILHTERLRYARQLVCNGPEVLWALVRKDSGYLCSVREAFRWMNTWIRATSALPDPSEDWGPWVDVMCNRPGLFRGLVKRARALEVVRTPCFAAFQALLRTLEQVGGARAPDVRADGERPGRYTEACLICRIAFPTRAAWSVHAAKKHGYRAPATLLSKEANKPLCLGCGRLYANTARLRRHLLHSAHCREGWGNFRPEGPVSGNAHPQMPPLRVAGSIIGGDRPGPAQIHQGLVDALLALVSPDGDAIWQTLLDFAEPLEVLKCSLQAWAAHPDAVPVAAELADDARLLLDPELWCEDFRKGKGRVQSFQACVDLQRPTECRLDFVLTGVTAVFRIDDPPLPEFVFPFRHSIPLTAARRHLAWLEHACDTFGALLSATQLSPVVLTASPRALACLEPVSGWAEGSGLVRRAGGLSSPL</sequence>
<evidence type="ECO:0000256" key="1">
    <source>
        <dbReference type="SAM" id="MobiDB-lite"/>
    </source>
</evidence>
<dbReference type="Gene3D" id="3.30.420.10">
    <property type="entry name" value="Ribonuclease H-like superfamily/Ribonuclease H"/>
    <property type="match status" value="1"/>
</dbReference>
<dbReference type="GO" id="GO:0004523">
    <property type="term" value="F:RNA-DNA hybrid ribonuclease activity"/>
    <property type="evidence" value="ECO:0007669"/>
    <property type="project" value="InterPro"/>
</dbReference>
<evidence type="ECO:0000313" key="4">
    <source>
        <dbReference type="Proteomes" id="UP000186817"/>
    </source>
</evidence>
<dbReference type="InterPro" id="IPR013087">
    <property type="entry name" value="Znf_C2H2_type"/>
</dbReference>
<gene>
    <name evidence="3" type="ORF">AK812_SmicGene6174</name>
</gene>
<dbReference type="InterPro" id="IPR036691">
    <property type="entry name" value="Endo/exonu/phosph_ase_sf"/>
</dbReference>
<comment type="caution">
    <text evidence="3">The sequence shown here is derived from an EMBL/GenBank/DDBJ whole genome shotgun (WGS) entry which is preliminary data.</text>
</comment>
<dbReference type="SUPFAM" id="SSF53098">
    <property type="entry name" value="Ribonuclease H-like"/>
    <property type="match status" value="1"/>
</dbReference>
<feature type="domain" description="RNase H type-1" evidence="2">
    <location>
        <begin position="1243"/>
        <end position="1393"/>
    </location>
</feature>
<dbReference type="SUPFAM" id="SSF56219">
    <property type="entry name" value="DNase I-like"/>
    <property type="match status" value="1"/>
</dbReference>
<dbReference type="Gene3D" id="3.60.10.10">
    <property type="entry name" value="Endonuclease/exonuclease/phosphatase"/>
    <property type="match status" value="1"/>
</dbReference>
<proteinExistence type="predicted"/>
<reference evidence="3 4" key="1">
    <citation type="submission" date="2016-02" db="EMBL/GenBank/DDBJ databases">
        <title>Genome analysis of coral dinoflagellate symbionts highlights evolutionary adaptations to a symbiotic lifestyle.</title>
        <authorList>
            <person name="Aranda M."/>
            <person name="Li Y."/>
            <person name="Liew Y.J."/>
            <person name="Baumgarten S."/>
            <person name="Simakov O."/>
            <person name="Wilson M."/>
            <person name="Piel J."/>
            <person name="Ashoor H."/>
            <person name="Bougouffa S."/>
            <person name="Bajic V.B."/>
            <person name="Ryu T."/>
            <person name="Ravasi T."/>
            <person name="Bayer T."/>
            <person name="Micklem G."/>
            <person name="Kim H."/>
            <person name="Bhak J."/>
            <person name="Lajeunesse T.C."/>
            <person name="Voolstra C.R."/>
        </authorList>
    </citation>
    <scope>NUCLEOTIDE SEQUENCE [LARGE SCALE GENOMIC DNA]</scope>
    <source>
        <strain evidence="3 4">CCMP2467</strain>
    </source>
</reference>
<evidence type="ECO:0000259" key="2">
    <source>
        <dbReference type="PROSITE" id="PS50879"/>
    </source>
</evidence>
<accession>A0A1Q9ERT6</accession>
<keyword evidence="4" id="KW-1185">Reference proteome</keyword>
<feature type="region of interest" description="Disordered" evidence="1">
    <location>
        <begin position="466"/>
        <end position="519"/>
    </location>
</feature>
<name>A0A1Q9ERT6_SYMMI</name>
<organism evidence="3 4">
    <name type="scientific">Symbiodinium microadriaticum</name>
    <name type="common">Dinoflagellate</name>
    <name type="synonym">Zooxanthella microadriatica</name>
    <dbReference type="NCBI Taxonomy" id="2951"/>
    <lineage>
        <taxon>Eukaryota</taxon>
        <taxon>Sar</taxon>
        <taxon>Alveolata</taxon>
        <taxon>Dinophyceae</taxon>
        <taxon>Suessiales</taxon>
        <taxon>Symbiodiniaceae</taxon>
        <taxon>Symbiodinium</taxon>
    </lineage>
</organism>
<dbReference type="InterPro" id="IPR005135">
    <property type="entry name" value="Endo/exonuclease/phosphatase"/>
</dbReference>
<dbReference type="OrthoDB" id="414688at2759"/>
<dbReference type="Pfam" id="PF03372">
    <property type="entry name" value="Exo_endo_phos"/>
    <property type="match status" value="1"/>
</dbReference>
<dbReference type="InterPro" id="IPR036397">
    <property type="entry name" value="RNaseH_sf"/>
</dbReference>